<keyword evidence="3" id="KW-1185">Reference proteome</keyword>
<feature type="transmembrane region" description="Helical" evidence="1">
    <location>
        <begin position="41"/>
        <end position="59"/>
    </location>
</feature>
<keyword evidence="1" id="KW-0812">Transmembrane</keyword>
<evidence type="ECO:0000313" key="3">
    <source>
        <dbReference type="Proteomes" id="UP001359559"/>
    </source>
</evidence>
<name>A0AAN9J630_CLITE</name>
<gene>
    <name evidence="2" type="ORF">RJT34_15646</name>
</gene>
<protein>
    <submittedName>
        <fullName evidence="2">Uncharacterized protein</fullName>
    </submittedName>
</protein>
<sequence length="82" mass="9428">MITTPCSPCSQRRTPFLESLNIIHISQPRFVLHSFLHLPQHPQLLIPFIFYAYLLFFAFPSSPTTPLIRPNTSTLLGFTLSR</sequence>
<keyword evidence="1" id="KW-0472">Membrane</keyword>
<evidence type="ECO:0000256" key="1">
    <source>
        <dbReference type="SAM" id="Phobius"/>
    </source>
</evidence>
<comment type="caution">
    <text evidence="2">The sequence shown here is derived from an EMBL/GenBank/DDBJ whole genome shotgun (WGS) entry which is preliminary data.</text>
</comment>
<proteinExistence type="predicted"/>
<evidence type="ECO:0000313" key="2">
    <source>
        <dbReference type="EMBL" id="KAK7292792.1"/>
    </source>
</evidence>
<keyword evidence="1" id="KW-1133">Transmembrane helix</keyword>
<dbReference type="EMBL" id="JAYKXN010000004">
    <property type="protein sequence ID" value="KAK7292792.1"/>
    <property type="molecule type" value="Genomic_DNA"/>
</dbReference>
<reference evidence="2 3" key="1">
    <citation type="submission" date="2024-01" db="EMBL/GenBank/DDBJ databases">
        <title>The genomes of 5 underutilized Papilionoideae crops provide insights into root nodulation and disease resistance.</title>
        <authorList>
            <person name="Yuan L."/>
        </authorList>
    </citation>
    <scope>NUCLEOTIDE SEQUENCE [LARGE SCALE GENOMIC DNA]</scope>
    <source>
        <strain evidence="2">LY-2023</strain>
        <tissue evidence="2">Leaf</tissue>
    </source>
</reference>
<dbReference type="Proteomes" id="UP001359559">
    <property type="component" value="Unassembled WGS sequence"/>
</dbReference>
<dbReference type="AlphaFoldDB" id="A0AAN9J630"/>
<organism evidence="2 3">
    <name type="scientific">Clitoria ternatea</name>
    <name type="common">Butterfly pea</name>
    <dbReference type="NCBI Taxonomy" id="43366"/>
    <lineage>
        <taxon>Eukaryota</taxon>
        <taxon>Viridiplantae</taxon>
        <taxon>Streptophyta</taxon>
        <taxon>Embryophyta</taxon>
        <taxon>Tracheophyta</taxon>
        <taxon>Spermatophyta</taxon>
        <taxon>Magnoliopsida</taxon>
        <taxon>eudicotyledons</taxon>
        <taxon>Gunneridae</taxon>
        <taxon>Pentapetalae</taxon>
        <taxon>rosids</taxon>
        <taxon>fabids</taxon>
        <taxon>Fabales</taxon>
        <taxon>Fabaceae</taxon>
        <taxon>Papilionoideae</taxon>
        <taxon>50 kb inversion clade</taxon>
        <taxon>NPAAA clade</taxon>
        <taxon>indigoferoid/millettioid clade</taxon>
        <taxon>Phaseoleae</taxon>
        <taxon>Clitoria</taxon>
    </lineage>
</organism>
<accession>A0AAN9J630</accession>